<protein>
    <submittedName>
        <fullName evidence="1">Uncharacterized protein</fullName>
    </submittedName>
</protein>
<gene>
    <name evidence="1" type="ORF">HBE96_21295</name>
</gene>
<dbReference type="RefSeq" id="WP_169299713.1">
    <property type="nucleotide sequence ID" value="NZ_JABBNI010000063.1"/>
</dbReference>
<accession>A0A7Y0EKF9</accession>
<dbReference type="EMBL" id="JABBNI010000063">
    <property type="protein sequence ID" value="NMM65123.1"/>
    <property type="molecule type" value="Genomic_DNA"/>
</dbReference>
<keyword evidence="2" id="KW-1185">Reference proteome</keyword>
<dbReference type="AlphaFoldDB" id="A0A7Y0EKF9"/>
<name>A0A7Y0EKF9_9CLOT</name>
<reference evidence="1 2" key="1">
    <citation type="submission" date="2020-04" db="EMBL/GenBank/DDBJ databases">
        <authorList>
            <person name="Doyle D.A."/>
        </authorList>
    </citation>
    <scope>NUCLEOTIDE SEQUENCE [LARGE SCALE GENOMIC DNA]</scope>
    <source>
        <strain evidence="1 2">P21</strain>
    </source>
</reference>
<dbReference type="Proteomes" id="UP000537131">
    <property type="component" value="Unassembled WGS sequence"/>
</dbReference>
<proteinExistence type="predicted"/>
<organism evidence="1 2">
    <name type="scientific">Clostridium muellerianum</name>
    <dbReference type="NCBI Taxonomy" id="2716538"/>
    <lineage>
        <taxon>Bacteria</taxon>
        <taxon>Bacillati</taxon>
        <taxon>Bacillota</taxon>
        <taxon>Clostridia</taxon>
        <taxon>Eubacteriales</taxon>
        <taxon>Clostridiaceae</taxon>
        <taxon>Clostridium</taxon>
    </lineage>
</organism>
<evidence type="ECO:0000313" key="2">
    <source>
        <dbReference type="Proteomes" id="UP000537131"/>
    </source>
</evidence>
<evidence type="ECO:0000313" key="1">
    <source>
        <dbReference type="EMBL" id="NMM65123.1"/>
    </source>
</evidence>
<comment type="caution">
    <text evidence="1">The sequence shown here is derived from an EMBL/GenBank/DDBJ whole genome shotgun (WGS) entry which is preliminary data.</text>
</comment>
<sequence>MAEILMLIARIILIIAGGMNAIDATIKVANASDIDFETLWNSLPNKWK</sequence>
<reference evidence="1 2" key="2">
    <citation type="submission" date="2020-06" db="EMBL/GenBank/DDBJ databases">
        <title>Complete Genome Sequence of Clostridium muelleri sp. nov. P21T, an Acid-Alcohol Producing Acetogen Isolated from Old Hay.</title>
        <authorList>
            <person name="Duncan K.E."/>
            <person name="Tanner R.S."/>
        </authorList>
    </citation>
    <scope>NUCLEOTIDE SEQUENCE [LARGE SCALE GENOMIC DNA]</scope>
    <source>
        <strain evidence="1 2">P21</strain>
    </source>
</reference>